<reference evidence="5" key="1">
    <citation type="submission" date="2017-06" db="EMBL/GenBank/DDBJ databases">
        <authorList>
            <person name="Varghese N."/>
            <person name="Submissions S."/>
        </authorList>
    </citation>
    <scope>NUCLEOTIDE SEQUENCE [LARGE SCALE GENOMIC DNA]</scope>
    <source>
        <strain evidence="5">DSM 28041</strain>
    </source>
</reference>
<dbReference type="NCBIfam" id="TIGR01554">
    <property type="entry name" value="major_cap_HK97"/>
    <property type="match status" value="1"/>
</dbReference>
<dbReference type="RefSeq" id="WP_089333917.1">
    <property type="nucleotide sequence ID" value="NZ_FZNS01000011.1"/>
</dbReference>
<proteinExistence type="predicted"/>
<feature type="domain" description="Phage capsid-like C-terminal" evidence="3">
    <location>
        <begin position="128"/>
        <end position="396"/>
    </location>
</feature>
<protein>
    <submittedName>
        <fullName evidence="4">Phage major capsid protein, HK97 family</fullName>
    </submittedName>
</protein>
<feature type="coiled-coil region" evidence="2">
    <location>
        <begin position="26"/>
        <end position="74"/>
    </location>
</feature>
<dbReference type="InterPro" id="IPR054612">
    <property type="entry name" value="Phage_capsid-like_C"/>
</dbReference>
<evidence type="ECO:0000259" key="3">
    <source>
        <dbReference type="Pfam" id="PF05065"/>
    </source>
</evidence>
<dbReference type="Pfam" id="PF05065">
    <property type="entry name" value="Phage_capsid"/>
    <property type="match status" value="1"/>
</dbReference>
<keyword evidence="2" id="KW-0175">Coiled coil</keyword>
<sequence>MADENKEYLQVKQDVEKLGKDIDQKVNEINTKAENGEKIAKEATAEIQKLVKQYQDQQDQLDQMQAKANRNRLNGLFGEEQKMPADQIREALESSDDFKSLRSKGKGRAVLEFPELKATLLTPAVAPGTVIQPQYQAGIVAPPLRSTILDILATAPTTANTIQYVREQAYTSNAAYVAEGQLKPEDDLTLSEETATVQTLATTLRISKQLMDDFPALVGYITSRAPRKMQYVKENAILFGSGTGGQLEGITTVASAFAPGADIIVQAPNNWDVLAAAGFQATMAEYIANGAVIHSADLLMLQLMKDSQNRYLFPELRETGTLNGMRVAETHMAAMRGKFLVGDFALGAQLFQRQGITIEFFDQDRDNVVRNLITIRVEERHALATYRPDAFVYGTFAAAKTDLAS</sequence>
<dbReference type="AlphaFoldDB" id="A0A239A9U8"/>
<comment type="subcellular location">
    <subcellularLocation>
        <location evidence="1">Virion</location>
    </subcellularLocation>
</comment>
<dbReference type="Proteomes" id="UP000198310">
    <property type="component" value="Unassembled WGS sequence"/>
</dbReference>
<evidence type="ECO:0000313" key="5">
    <source>
        <dbReference type="Proteomes" id="UP000198310"/>
    </source>
</evidence>
<name>A0A239A9U8_9BACT</name>
<keyword evidence="5" id="KW-1185">Reference proteome</keyword>
<organism evidence="4 5">
    <name type="scientific">Hymenobacter mucosus</name>
    <dbReference type="NCBI Taxonomy" id="1411120"/>
    <lineage>
        <taxon>Bacteria</taxon>
        <taxon>Pseudomonadati</taxon>
        <taxon>Bacteroidota</taxon>
        <taxon>Cytophagia</taxon>
        <taxon>Cytophagales</taxon>
        <taxon>Hymenobacteraceae</taxon>
        <taxon>Hymenobacter</taxon>
    </lineage>
</organism>
<accession>A0A239A9U8</accession>
<gene>
    <name evidence="4" type="ORF">SAMN06269173_11189</name>
</gene>
<dbReference type="Gene3D" id="3.30.2320.10">
    <property type="entry name" value="hypothetical protein PF0899 domain"/>
    <property type="match status" value="1"/>
</dbReference>
<dbReference type="SUPFAM" id="SSF56563">
    <property type="entry name" value="Major capsid protein gp5"/>
    <property type="match status" value="1"/>
</dbReference>
<evidence type="ECO:0000256" key="2">
    <source>
        <dbReference type="SAM" id="Coils"/>
    </source>
</evidence>
<evidence type="ECO:0000313" key="4">
    <source>
        <dbReference type="EMBL" id="SNR92289.1"/>
    </source>
</evidence>
<dbReference type="Gene3D" id="3.30.2400.10">
    <property type="entry name" value="Major capsid protein gp5"/>
    <property type="match status" value="1"/>
</dbReference>
<dbReference type="InterPro" id="IPR024455">
    <property type="entry name" value="Phage_capsid"/>
</dbReference>
<evidence type="ECO:0000256" key="1">
    <source>
        <dbReference type="ARBA" id="ARBA00004328"/>
    </source>
</evidence>
<dbReference type="EMBL" id="FZNS01000011">
    <property type="protein sequence ID" value="SNR92289.1"/>
    <property type="molecule type" value="Genomic_DNA"/>
</dbReference>